<organism evidence="2">
    <name type="scientific">Arundo donax</name>
    <name type="common">Giant reed</name>
    <name type="synonym">Donax arundinaceus</name>
    <dbReference type="NCBI Taxonomy" id="35708"/>
    <lineage>
        <taxon>Eukaryota</taxon>
        <taxon>Viridiplantae</taxon>
        <taxon>Streptophyta</taxon>
        <taxon>Embryophyta</taxon>
        <taxon>Tracheophyta</taxon>
        <taxon>Spermatophyta</taxon>
        <taxon>Magnoliopsida</taxon>
        <taxon>Liliopsida</taxon>
        <taxon>Poales</taxon>
        <taxon>Poaceae</taxon>
        <taxon>PACMAD clade</taxon>
        <taxon>Arundinoideae</taxon>
        <taxon>Arundineae</taxon>
        <taxon>Arundo</taxon>
    </lineage>
</organism>
<keyword evidence="1" id="KW-0812">Transmembrane</keyword>
<dbReference type="EMBL" id="GBRH01263620">
    <property type="protein sequence ID" value="JAD34275.1"/>
    <property type="molecule type" value="Transcribed_RNA"/>
</dbReference>
<feature type="transmembrane region" description="Helical" evidence="1">
    <location>
        <begin position="21"/>
        <end position="39"/>
    </location>
</feature>
<name>A0A0A8ZC20_ARUDO</name>
<accession>A0A0A8ZC20</accession>
<proteinExistence type="predicted"/>
<dbReference type="AlphaFoldDB" id="A0A0A8ZC20"/>
<evidence type="ECO:0000313" key="2">
    <source>
        <dbReference type="EMBL" id="JAD34275.1"/>
    </source>
</evidence>
<keyword evidence="1" id="KW-0472">Membrane</keyword>
<sequence>MKIYFASIRKMCLRSRYYCGEYLSFLVSAILPQLLFCILN</sequence>
<evidence type="ECO:0000256" key="1">
    <source>
        <dbReference type="SAM" id="Phobius"/>
    </source>
</evidence>
<protein>
    <submittedName>
        <fullName evidence="2">Uncharacterized protein</fullName>
    </submittedName>
</protein>
<reference evidence="2" key="1">
    <citation type="submission" date="2014-09" db="EMBL/GenBank/DDBJ databases">
        <authorList>
            <person name="Magalhaes I.L.F."/>
            <person name="Oliveira U."/>
            <person name="Santos F.R."/>
            <person name="Vidigal T.H.D.A."/>
            <person name="Brescovit A.D."/>
            <person name="Santos A.J."/>
        </authorList>
    </citation>
    <scope>NUCLEOTIDE SEQUENCE</scope>
    <source>
        <tissue evidence="2">Shoot tissue taken approximately 20 cm above the soil surface</tissue>
    </source>
</reference>
<reference evidence="2" key="2">
    <citation type="journal article" date="2015" name="Data Brief">
        <title>Shoot transcriptome of the giant reed, Arundo donax.</title>
        <authorList>
            <person name="Barrero R.A."/>
            <person name="Guerrero F.D."/>
            <person name="Moolhuijzen P."/>
            <person name="Goolsby J.A."/>
            <person name="Tidwell J."/>
            <person name="Bellgard S.E."/>
            <person name="Bellgard M.I."/>
        </authorList>
    </citation>
    <scope>NUCLEOTIDE SEQUENCE</scope>
    <source>
        <tissue evidence="2">Shoot tissue taken approximately 20 cm above the soil surface</tissue>
    </source>
</reference>
<keyword evidence="1" id="KW-1133">Transmembrane helix</keyword>